<dbReference type="Gene3D" id="3.20.20.80">
    <property type="entry name" value="Glycosidases"/>
    <property type="match status" value="1"/>
</dbReference>
<protein>
    <recommendedName>
        <fullName evidence="7">GH18 domain-containing protein</fullName>
    </recommendedName>
</protein>
<dbReference type="PANTHER" id="PTHR11177">
    <property type="entry name" value="CHITINASE"/>
    <property type="match status" value="1"/>
</dbReference>
<keyword evidence="5 6" id="KW-0326">Glycosidase</keyword>
<gene>
    <name evidence="8" type="ORF">F0562_012340</name>
</gene>
<dbReference type="GO" id="GO:0005975">
    <property type="term" value="P:carbohydrate metabolic process"/>
    <property type="evidence" value="ECO:0007669"/>
    <property type="project" value="InterPro"/>
</dbReference>
<keyword evidence="4" id="KW-0325">Glycoprotein</keyword>
<evidence type="ECO:0000256" key="3">
    <source>
        <dbReference type="ARBA" id="ARBA00022801"/>
    </source>
</evidence>
<dbReference type="Gene3D" id="3.10.50.10">
    <property type="match status" value="1"/>
</dbReference>
<dbReference type="SMART" id="SM00636">
    <property type="entry name" value="Glyco_18"/>
    <property type="match status" value="1"/>
</dbReference>
<evidence type="ECO:0000313" key="8">
    <source>
        <dbReference type="EMBL" id="KAA8521670.1"/>
    </source>
</evidence>
<evidence type="ECO:0000256" key="4">
    <source>
        <dbReference type="ARBA" id="ARBA00023180"/>
    </source>
</evidence>
<dbReference type="OrthoDB" id="76388at2759"/>
<dbReference type="PROSITE" id="PS01095">
    <property type="entry name" value="GH18_1"/>
    <property type="match status" value="1"/>
</dbReference>
<dbReference type="InterPro" id="IPR001223">
    <property type="entry name" value="Glyco_hydro18_cat"/>
</dbReference>
<dbReference type="AlphaFoldDB" id="A0A5J4ZTG7"/>
<dbReference type="PANTHER" id="PTHR11177:SF317">
    <property type="entry name" value="CHITINASE 12-RELATED"/>
    <property type="match status" value="1"/>
</dbReference>
<dbReference type="InterPro" id="IPR011583">
    <property type="entry name" value="Chitinase_II/V-like_cat"/>
</dbReference>
<keyword evidence="3 6" id="KW-0378">Hydrolase</keyword>
<name>A0A5J4ZTG7_9ASTE</name>
<reference evidence="8 9" key="1">
    <citation type="submission" date="2019-09" db="EMBL/GenBank/DDBJ databases">
        <title>A chromosome-level genome assembly of the Chinese tupelo Nyssa sinensis.</title>
        <authorList>
            <person name="Yang X."/>
            <person name="Kang M."/>
            <person name="Yang Y."/>
            <person name="Xiong H."/>
            <person name="Wang M."/>
            <person name="Zhang Z."/>
            <person name="Wang Z."/>
            <person name="Wu H."/>
            <person name="Ma T."/>
            <person name="Liu J."/>
            <person name="Xi Z."/>
        </authorList>
    </citation>
    <scope>NUCLEOTIDE SEQUENCE [LARGE SCALE GENOMIC DNA]</scope>
    <source>
        <strain evidence="8">J267</strain>
        <tissue evidence="8">Leaf</tissue>
    </source>
</reference>
<dbReference type="GO" id="GO:0008061">
    <property type="term" value="F:chitin binding"/>
    <property type="evidence" value="ECO:0007669"/>
    <property type="project" value="InterPro"/>
</dbReference>
<dbReference type="InterPro" id="IPR001579">
    <property type="entry name" value="Glyco_hydro_18_chit_AS"/>
</dbReference>
<comment type="similarity">
    <text evidence="1">Belongs to the glycosyl hydrolase 18 family. Chitinase class V subfamily.</text>
</comment>
<dbReference type="PROSITE" id="PS51910">
    <property type="entry name" value="GH18_2"/>
    <property type="match status" value="1"/>
</dbReference>
<evidence type="ECO:0000256" key="5">
    <source>
        <dbReference type="ARBA" id="ARBA00023295"/>
    </source>
</evidence>
<evidence type="ECO:0000256" key="1">
    <source>
        <dbReference type="ARBA" id="ARBA00008682"/>
    </source>
</evidence>
<dbReference type="InterPro" id="IPR029070">
    <property type="entry name" value="Chitinase_insertion_sf"/>
</dbReference>
<dbReference type="Pfam" id="PF00704">
    <property type="entry name" value="Glyco_hydro_18"/>
    <property type="match status" value="1"/>
</dbReference>
<dbReference type="GO" id="GO:0006032">
    <property type="term" value="P:chitin catabolic process"/>
    <property type="evidence" value="ECO:0007669"/>
    <property type="project" value="TreeGrafter"/>
</dbReference>
<evidence type="ECO:0000256" key="6">
    <source>
        <dbReference type="RuleBase" id="RU000489"/>
    </source>
</evidence>
<feature type="domain" description="GH18" evidence="7">
    <location>
        <begin position="147"/>
        <end position="488"/>
    </location>
</feature>
<dbReference type="GO" id="GO:0005576">
    <property type="term" value="C:extracellular region"/>
    <property type="evidence" value="ECO:0007669"/>
    <property type="project" value="TreeGrafter"/>
</dbReference>
<dbReference type="SUPFAM" id="SSF54556">
    <property type="entry name" value="Chitinase insertion domain"/>
    <property type="match status" value="1"/>
</dbReference>
<accession>A0A5J4ZTG7</accession>
<dbReference type="CDD" id="cd02879">
    <property type="entry name" value="GH18_plant_chitinase_class_V"/>
    <property type="match status" value="1"/>
</dbReference>
<proteinExistence type="inferred from homology"/>
<keyword evidence="9" id="KW-1185">Reference proteome</keyword>
<dbReference type="InterPro" id="IPR050314">
    <property type="entry name" value="Glycosyl_Hydrlase_18"/>
</dbReference>
<evidence type="ECO:0000256" key="2">
    <source>
        <dbReference type="ARBA" id="ARBA00022729"/>
    </source>
</evidence>
<dbReference type="EMBL" id="CM018048">
    <property type="protein sequence ID" value="KAA8521670.1"/>
    <property type="molecule type" value="Genomic_DNA"/>
</dbReference>
<evidence type="ECO:0000313" key="9">
    <source>
        <dbReference type="Proteomes" id="UP000325577"/>
    </source>
</evidence>
<dbReference type="GO" id="GO:0004568">
    <property type="term" value="F:chitinase activity"/>
    <property type="evidence" value="ECO:0007669"/>
    <property type="project" value="TreeGrafter"/>
</dbReference>
<organism evidence="8 9">
    <name type="scientific">Nyssa sinensis</name>
    <dbReference type="NCBI Taxonomy" id="561372"/>
    <lineage>
        <taxon>Eukaryota</taxon>
        <taxon>Viridiplantae</taxon>
        <taxon>Streptophyta</taxon>
        <taxon>Embryophyta</taxon>
        <taxon>Tracheophyta</taxon>
        <taxon>Spermatophyta</taxon>
        <taxon>Magnoliopsida</taxon>
        <taxon>eudicotyledons</taxon>
        <taxon>Gunneridae</taxon>
        <taxon>Pentapetalae</taxon>
        <taxon>asterids</taxon>
        <taxon>Cornales</taxon>
        <taxon>Nyssaceae</taxon>
        <taxon>Nyssa</taxon>
    </lineage>
</organism>
<dbReference type="SUPFAM" id="SSF51445">
    <property type="entry name" value="(Trans)glycosidases"/>
    <property type="match status" value="1"/>
</dbReference>
<dbReference type="FunFam" id="3.10.50.10:FF:000003">
    <property type="entry name" value="Class V chitinase CHIT5b"/>
    <property type="match status" value="1"/>
</dbReference>
<evidence type="ECO:0000259" key="7">
    <source>
        <dbReference type="PROSITE" id="PS51910"/>
    </source>
</evidence>
<keyword evidence="2" id="KW-0732">Signal</keyword>
<sequence length="488" mass="54474">MLPQVISENQSAFVPGRLITDNVLVAYEIQHHLKHKRSGKMGYSVLKLDMSKAYDLVEWELLQRIMLKLGFARRWVDLIVTCVSTVTYSIILNGDKKSYFSPQCGLRQVIYMVINGCDSISPAMPHGSKSSPLEPALPKRLLRPSQGIKAAYWPSFDEFPASSINTSYFTHIYYAFLLPTPSNYKLNITPFDQEKLAEFTGALHTQNPPVKTLISIGGGGNDPTVFSKMASNNLTRAIFINSTIEVARKYGFDGVDLDWEFPANDKDMSNLALLFKQWREALENETNATKKRRLLLTSAVYYASKITIFSKPPSYSGNAIRKYVDWVSPMCFDYHGSWDSVTGEHSALYDLNSNSSTSFGIQSWIQAGVPPKKLVMGLPLYGRTWQLQDPNVNGIGAPTVGVGPGGGILVYSQVLDFNSESNAIVKFDNITVSFYSYAGVSWVGYDDVLSVKLKIYFARSRSLGGYFFWALGQDKGWTISREGNNKST</sequence>
<dbReference type="Proteomes" id="UP000325577">
    <property type="component" value="Linkage Group LG5"/>
</dbReference>
<dbReference type="InterPro" id="IPR017853">
    <property type="entry name" value="GH"/>
</dbReference>